<gene>
    <name evidence="1" type="ORF">BT96DRAFT_988091</name>
</gene>
<dbReference type="Proteomes" id="UP000799118">
    <property type="component" value="Unassembled WGS sequence"/>
</dbReference>
<sequence length="127" mass="13458">MLSISKLLLASSSVKTPSALSTEAVIPVSGLQMDVTVLSTCRTTKTRAAVQSSNLTFQMPLHITIPGSSVSSDVVIPMSSVRSNSPIAVTGLVDESDSDAWSSICVVFFSPENILSEYVFTLEMQVS</sequence>
<keyword evidence="2" id="KW-1185">Reference proteome</keyword>
<proteinExistence type="predicted"/>
<evidence type="ECO:0000313" key="1">
    <source>
        <dbReference type="EMBL" id="KAE9405848.1"/>
    </source>
</evidence>
<reference evidence="1" key="1">
    <citation type="journal article" date="2019" name="Environ. Microbiol.">
        <title>Fungal ecological strategies reflected in gene transcription - a case study of two litter decomposers.</title>
        <authorList>
            <person name="Barbi F."/>
            <person name="Kohler A."/>
            <person name="Barry K."/>
            <person name="Baskaran P."/>
            <person name="Daum C."/>
            <person name="Fauchery L."/>
            <person name="Ihrmark K."/>
            <person name="Kuo A."/>
            <person name="LaButti K."/>
            <person name="Lipzen A."/>
            <person name="Morin E."/>
            <person name="Grigoriev I.V."/>
            <person name="Henrissat B."/>
            <person name="Lindahl B."/>
            <person name="Martin F."/>
        </authorList>
    </citation>
    <scope>NUCLEOTIDE SEQUENCE</scope>
    <source>
        <strain evidence="1">JB14</strain>
    </source>
</reference>
<protein>
    <submittedName>
        <fullName evidence="1">Uncharacterized protein</fullName>
    </submittedName>
</protein>
<accession>A0A6A4I952</accession>
<evidence type="ECO:0000313" key="2">
    <source>
        <dbReference type="Proteomes" id="UP000799118"/>
    </source>
</evidence>
<dbReference type="EMBL" id="ML769406">
    <property type="protein sequence ID" value="KAE9405848.1"/>
    <property type="molecule type" value="Genomic_DNA"/>
</dbReference>
<dbReference type="OrthoDB" id="2928315at2759"/>
<name>A0A6A4I952_9AGAR</name>
<dbReference type="AlphaFoldDB" id="A0A6A4I952"/>
<organism evidence="1 2">
    <name type="scientific">Gymnopus androsaceus JB14</name>
    <dbReference type="NCBI Taxonomy" id="1447944"/>
    <lineage>
        <taxon>Eukaryota</taxon>
        <taxon>Fungi</taxon>
        <taxon>Dikarya</taxon>
        <taxon>Basidiomycota</taxon>
        <taxon>Agaricomycotina</taxon>
        <taxon>Agaricomycetes</taxon>
        <taxon>Agaricomycetidae</taxon>
        <taxon>Agaricales</taxon>
        <taxon>Marasmiineae</taxon>
        <taxon>Omphalotaceae</taxon>
        <taxon>Gymnopus</taxon>
    </lineage>
</organism>